<name>A0A7R9BFH3_9CRUS</name>
<evidence type="ECO:0000313" key="11">
    <source>
        <dbReference type="EMBL" id="CAD7273536.1"/>
    </source>
</evidence>
<organism evidence="11">
    <name type="scientific">Notodromas monacha</name>
    <dbReference type="NCBI Taxonomy" id="399045"/>
    <lineage>
        <taxon>Eukaryota</taxon>
        <taxon>Metazoa</taxon>
        <taxon>Ecdysozoa</taxon>
        <taxon>Arthropoda</taxon>
        <taxon>Crustacea</taxon>
        <taxon>Oligostraca</taxon>
        <taxon>Ostracoda</taxon>
        <taxon>Podocopa</taxon>
        <taxon>Podocopida</taxon>
        <taxon>Cypridocopina</taxon>
        <taxon>Cypridoidea</taxon>
        <taxon>Cyprididae</taxon>
        <taxon>Notodromas</taxon>
    </lineage>
</organism>
<comment type="function">
    <text evidence="9">Deoxyribonuclease which catalyzes (in vitro) the decatenation of kinetoplast DNA, which are circular DNA catenated to each other, producing linear DNA molecules. Plays an important role in chromosomal segregation and cell cycle progression during eye development probably via its DNA decatenation activity.</text>
</comment>
<dbReference type="PANTHER" id="PTHR10060:SF15">
    <property type="entry name" value="DEOXYRIBONUCLEASE TATDN1"/>
    <property type="match status" value="1"/>
</dbReference>
<reference evidence="11" key="1">
    <citation type="submission" date="2020-11" db="EMBL/GenBank/DDBJ databases">
        <authorList>
            <person name="Tran Van P."/>
        </authorList>
    </citation>
    <scope>NUCLEOTIDE SEQUENCE</scope>
</reference>
<dbReference type="InterPro" id="IPR001130">
    <property type="entry name" value="TatD-like"/>
</dbReference>
<evidence type="ECO:0000256" key="10">
    <source>
        <dbReference type="PIRSR" id="PIRSR005902-1"/>
    </source>
</evidence>
<evidence type="ECO:0000256" key="5">
    <source>
        <dbReference type="ARBA" id="ARBA00022801"/>
    </source>
</evidence>
<evidence type="ECO:0000256" key="9">
    <source>
        <dbReference type="ARBA" id="ARBA00045223"/>
    </source>
</evidence>
<dbReference type="GO" id="GO:0046872">
    <property type="term" value="F:metal ion binding"/>
    <property type="evidence" value="ECO:0007669"/>
    <property type="project" value="UniProtKB-KW"/>
</dbReference>
<dbReference type="FunFam" id="3.20.20.140:FF:000018">
    <property type="entry name" value="3'-5' ssDNA/RNA exonuclease TatD"/>
    <property type="match status" value="1"/>
</dbReference>
<feature type="binding site" evidence="10">
    <location>
        <position position="141"/>
    </location>
    <ligand>
        <name>a divalent metal cation</name>
        <dbReference type="ChEBI" id="CHEBI:60240"/>
        <label>2</label>
    </ligand>
</feature>
<keyword evidence="4 10" id="KW-0479">Metal-binding</keyword>
<evidence type="ECO:0000256" key="2">
    <source>
        <dbReference type="ARBA" id="ARBA00022490"/>
    </source>
</evidence>
<evidence type="ECO:0000256" key="7">
    <source>
        <dbReference type="ARBA" id="ARBA00022842"/>
    </source>
</evidence>
<keyword evidence="7" id="KW-0460">Magnesium</keyword>
<gene>
    <name evidence="11" type="ORF">NMOB1V02_LOCUS1417</name>
</gene>
<feature type="binding site" evidence="10">
    <location>
        <position position="219"/>
    </location>
    <ligand>
        <name>a divalent metal cation</name>
        <dbReference type="ChEBI" id="CHEBI:60240"/>
        <label>1</label>
    </ligand>
</feature>
<dbReference type="Gene3D" id="3.20.20.140">
    <property type="entry name" value="Metal-dependent hydrolases"/>
    <property type="match status" value="1"/>
</dbReference>
<dbReference type="PIRSF" id="PIRSF005902">
    <property type="entry name" value="DNase_TatD"/>
    <property type="match status" value="1"/>
</dbReference>
<dbReference type="InterPro" id="IPR032466">
    <property type="entry name" value="Metal_Hydrolase"/>
</dbReference>
<dbReference type="SUPFAM" id="SSF51556">
    <property type="entry name" value="Metallo-dependent hydrolases"/>
    <property type="match status" value="1"/>
</dbReference>
<dbReference type="OrthoDB" id="413993at2759"/>
<dbReference type="PANTHER" id="PTHR10060">
    <property type="entry name" value="TATD FAMILY DEOXYRIBONUCLEASE"/>
    <property type="match status" value="1"/>
</dbReference>
<keyword evidence="12" id="KW-1185">Reference proteome</keyword>
<proteinExistence type="inferred from homology"/>
<protein>
    <recommendedName>
        <fullName evidence="8">Deoxyribonuclease TATDN1</fullName>
    </recommendedName>
</protein>
<dbReference type="EMBL" id="OA882177">
    <property type="protein sequence ID" value="CAD7273536.1"/>
    <property type="molecule type" value="Genomic_DNA"/>
</dbReference>
<comment type="similarity">
    <text evidence="1">Belongs to the metallo-dependent hydrolases superfamily. TatD-type hydrolase family.</text>
</comment>
<dbReference type="Pfam" id="PF01026">
    <property type="entry name" value="TatD_DNase"/>
    <property type="match status" value="1"/>
</dbReference>
<evidence type="ECO:0000256" key="8">
    <source>
        <dbReference type="ARBA" id="ARBA00039767"/>
    </source>
</evidence>
<sequence>MDEAVARSLENYIIVDIGANLTNKKFSKDLEHVVARARDAGVQKIMVTGTSVQGSKDALRLARLYAGTLYCTAGVHPHEAKSWTEDSYSTLKEVANSVECVAIGECGLDFNRNFSEPAVQMAVFEKQVGLACDVKKPLFLHERDAHDELVGVLNKFGHRLPAGVVHCFTGSVAQLATYLDMGFYIGLTGYLWKDKTTEGLRHMLETGLLPLERLLVETDAPFMFPNTRASKVPSHVRDRLTPRALSYLQRYCSFQRNEPCSLPATVEMIAAFLNKSPEDVALATTFNALKLFGLST</sequence>
<evidence type="ECO:0000256" key="3">
    <source>
        <dbReference type="ARBA" id="ARBA00022722"/>
    </source>
</evidence>
<accession>A0A7R9BFH3</accession>
<evidence type="ECO:0000256" key="1">
    <source>
        <dbReference type="ARBA" id="ARBA00009275"/>
    </source>
</evidence>
<dbReference type="InterPro" id="IPR050891">
    <property type="entry name" value="TatD-type_Hydrolase"/>
</dbReference>
<keyword evidence="5" id="KW-0378">Hydrolase</keyword>
<feature type="binding site" evidence="10">
    <location>
        <position position="166"/>
    </location>
    <ligand>
        <name>a divalent metal cation</name>
        <dbReference type="ChEBI" id="CHEBI:60240"/>
        <label>2</label>
    </ligand>
</feature>
<dbReference type="EMBL" id="CAJPEX010000140">
    <property type="protein sequence ID" value="CAG0913688.1"/>
    <property type="molecule type" value="Genomic_DNA"/>
</dbReference>
<dbReference type="AlphaFoldDB" id="A0A7R9BFH3"/>
<dbReference type="CDD" id="cd01310">
    <property type="entry name" value="TatD_DNAse"/>
    <property type="match status" value="1"/>
</dbReference>
<keyword evidence="2" id="KW-0963">Cytoplasm</keyword>
<dbReference type="InterPro" id="IPR018228">
    <property type="entry name" value="DNase_TatD-rel_CS"/>
</dbReference>
<keyword evidence="6" id="KW-0269">Exonuclease</keyword>
<evidence type="ECO:0000256" key="6">
    <source>
        <dbReference type="ARBA" id="ARBA00022839"/>
    </source>
</evidence>
<dbReference type="GO" id="GO:0008310">
    <property type="term" value="F:single-stranded DNA 3'-5' DNA exonuclease activity"/>
    <property type="evidence" value="ECO:0007669"/>
    <property type="project" value="TreeGrafter"/>
</dbReference>
<evidence type="ECO:0000313" key="12">
    <source>
        <dbReference type="Proteomes" id="UP000678499"/>
    </source>
</evidence>
<dbReference type="GO" id="GO:0005829">
    <property type="term" value="C:cytosol"/>
    <property type="evidence" value="ECO:0007669"/>
    <property type="project" value="TreeGrafter"/>
</dbReference>
<feature type="binding site" evidence="10">
    <location>
        <position position="105"/>
    </location>
    <ligand>
        <name>a divalent metal cation</name>
        <dbReference type="ChEBI" id="CHEBI:60240"/>
        <label>1</label>
    </ligand>
</feature>
<dbReference type="Proteomes" id="UP000678499">
    <property type="component" value="Unassembled WGS sequence"/>
</dbReference>
<dbReference type="PROSITE" id="PS01090">
    <property type="entry name" value="TATD_2"/>
    <property type="match status" value="1"/>
</dbReference>
<evidence type="ECO:0000256" key="4">
    <source>
        <dbReference type="ARBA" id="ARBA00022723"/>
    </source>
</evidence>
<keyword evidence="3" id="KW-0540">Nuclease</keyword>